<dbReference type="InterPro" id="IPR003439">
    <property type="entry name" value="ABC_transporter-like_ATP-bd"/>
</dbReference>
<evidence type="ECO:0000259" key="5">
    <source>
        <dbReference type="PROSITE" id="PS50893"/>
    </source>
</evidence>
<comment type="similarity">
    <text evidence="1">Belongs to the ABC transporter superfamily.</text>
</comment>
<dbReference type="Pfam" id="PF00005">
    <property type="entry name" value="ABC_tran"/>
    <property type="match status" value="1"/>
</dbReference>
<reference evidence="6" key="1">
    <citation type="submission" date="2020-07" db="EMBL/GenBank/DDBJ databases">
        <title>Vallitalea pronyensis genome.</title>
        <authorList>
            <person name="Postec A."/>
        </authorList>
    </citation>
    <scope>NUCLEOTIDE SEQUENCE</scope>
    <source>
        <strain evidence="6">FatNI3</strain>
    </source>
</reference>
<organism evidence="6 7">
    <name type="scientific">Vallitalea pronyensis</name>
    <dbReference type="NCBI Taxonomy" id="1348613"/>
    <lineage>
        <taxon>Bacteria</taxon>
        <taxon>Bacillati</taxon>
        <taxon>Bacillota</taxon>
        <taxon>Clostridia</taxon>
        <taxon>Lachnospirales</taxon>
        <taxon>Vallitaleaceae</taxon>
        <taxon>Vallitalea</taxon>
    </lineage>
</organism>
<dbReference type="PANTHER" id="PTHR43335">
    <property type="entry name" value="ABC TRANSPORTER, ATP-BINDING PROTEIN"/>
    <property type="match status" value="1"/>
</dbReference>
<keyword evidence="4 6" id="KW-0067">ATP-binding</keyword>
<dbReference type="GO" id="GO:0016887">
    <property type="term" value="F:ATP hydrolysis activity"/>
    <property type="evidence" value="ECO:0007669"/>
    <property type="project" value="InterPro"/>
</dbReference>
<accession>A0A8J8MLU0</accession>
<dbReference type="PANTHER" id="PTHR43335:SF4">
    <property type="entry name" value="ABC TRANSPORTER, ATP-BINDING PROTEIN"/>
    <property type="match status" value="1"/>
</dbReference>
<evidence type="ECO:0000256" key="4">
    <source>
        <dbReference type="ARBA" id="ARBA00022840"/>
    </source>
</evidence>
<sequence>MIKVSGLTKRYGEHRALNQVSFHIKKGEVVGLLGPNGAGKSTLLNILTGYIFANEGQVLVDGMDMMQSLIAVKRKIGFLPEKPPLYKDMTVKEYLLFVAELNGIAKKDRHQAMEKAAHHTGITHVIKRRIKNLSKGYCQRVGLSQALIGDKEILLLDEPTVGLDPKQIMDMRQLIQELSTTRTIIISSHILSEISVLCDSILLLNKGHMIAHEKVENMIKNALNIHQLILRLGLAGCDQETIIANIKCMEGVLDTYLVGTYESNTWDYSISVNKGYDIRTQLVALCHEKNYPLLMLQPTVLTLEEMFMKLTEEGGA</sequence>
<dbReference type="InterPro" id="IPR027417">
    <property type="entry name" value="P-loop_NTPase"/>
</dbReference>
<dbReference type="EMBL" id="CP058649">
    <property type="protein sequence ID" value="QUI24045.1"/>
    <property type="molecule type" value="Genomic_DNA"/>
</dbReference>
<proteinExistence type="inferred from homology"/>
<dbReference type="RefSeq" id="WP_212694737.1">
    <property type="nucleotide sequence ID" value="NZ_CP058649.1"/>
</dbReference>
<dbReference type="PROSITE" id="PS50893">
    <property type="entry name" value="ABC_TRANSPORTER_2"/>
    <property type="match status" value="1"/>
</dbReference>
<keyword evidence="2" id="KW-0813">Transport</keyword>
<dbReference type="InterPro" id="IPR003593">
    <property type="entry name" value="AAA+_ATPase"/>
</dbReference>
<protein>
    <submittedName>
        <fullName evidence="6">ABC transporter ATP-binding protein</fullName>
    </submittedName>
</protein>
<keyword evidence="3" id="KW-0547">Nucleotide-binding</keyword>
<evidence type="ECO:0000313" key="7">
    <source>
        <dbReference type="Proteomes" id="UP000683246"/>
    </source>
</evidence>
<dbReference type="Proteomes" id="UP000683246">
    <property type="component" value="Chromosome"/>
</dbReference>
<gene>
    <name evidence="6" type="ORF">HZI73_17870</name>
</gene>
<dbReference type="SMART" id="SM00382">
    <property type="entry name" value="AAA"/>
    <property type="match status" value="1"/>
</dbReference>
<dbReference type="KEGG" id="vpy:HZI73_17870"/>
<dbReference type="AlphaFoldDB" id="A0A8J8MLU0"/>
<keyword evidence="7" id="KW-1185">Reference proteome</keyword>
<dbReference type="GO" id="GO:0005524">
    <property type="term" value="F:ATP binding"/>
    <property type="evidence" value="ECO:0007669"/>
    <property type="project" value="UniProtKB-KW"/>
</dbReference>
<feature type="domain" description="ABC transporter" evidence="5">
    <location>
        <begin position="2"/>
        <end position="231"/>
    </location>
</feature>
<evidence type="ECO:0000256" key="1">
    <source>
        <dbReference type="ARBA" id="ARBA00005417"/>
    </source>
</evidence>
<name>A0A8J8MLU0_9FIRM</name>
<evidence type="ECO:0000256" key="2">
    <source>
        <dbReference type="ARBA" id="ARBA00022448"/>
    </source>
</evidence>
<dbReference type="Gene3D" id="3.40.50.300">
    <property type="entry name" value="P-loop containing nucleotide triphosphate hydrolases"/>
    <property type="match status" value="1"/>
</dbReference>
<evidence type="ECO:0000313" key="6">
    <source>
        <dbReference type="EMBL" id="QUI24045.1"/>
    </source>
</evidence>
<evidence type="ECO:0000256" key="3">
    <source>
        <dbReference type="ARBA" id="ARBA00022741"/>
    </source>
</evidence>
<dbReference type="SUPFAM" id="SSF52540">
    <property type="entry name" value="P-loop containing nucleoside triphosphate hydrolases"/>
    <property type="match status" value="1"/>
</dbReference>